<gene>
    <name evidence="2" type="ORF">NEILACOT_04817</name>
</gene>
<accession>D0WB92</accession>
<evidence type="ECO:0000313" key="3">
    <source>
        <dbReference type="Proteomes" id="UP000003843"/>
    </source>
</evidence>
<evidence type="ECO:0000313" key="2">
    <source>
        <dbReference type="EMBL" id="EEZ75148.1"/>
    </source>
</evidence>
<organism evidence="2 3">
    <name type="scientific">Neisseria lactamica ATCC 23970</name>
    <dbReference type="NCBI Taxonomy" id="546265"/>
    <lineage>
        <taxon>Bacteria</taxon>
        <taxon>Pseudomonadati</taxon>
        <taxon>Pseudomonadota</taxon>
        <taxon>Betaproteobacteria</taxon>
        <taxon>Neisseriales</taxon>
        <taxon>Neisseriaceae</taxon>
        <taxon>Neisseria</taxon>
    </lineage>
</organism>
<dbReference type="AlphaFoldDB" id="D0WB92"/>
<sequence length="161" mass="17648">MLGAYELTALEQAGRTFADKTEDEDGEDKSKKKPHCFKKPSEADVQTAYRLFHFGKRAFVIQERMVGQSDVGVNDGVVEIFDVGYGRAIRLCPGNHKHHVGDFGCGVVYFDLGFGNGFCRADAGKGHGFAVCVKIQVVSQFAEFCLVDFADRGKFIGAVLD</sequence>
<name>D0WB92_NEILA</name>
<proteinExistence type="predicted"/>
<dbReference type="EMBL" id="ACEQ02000022">
    <property type="protein sequence ID" value="EEZ75148.1"/>
    <property type="molecule type" value="Genomic_DNA"/>
</dbReference>
<protein>
    <submittedName>
        <fullName evidence="2">Uncharacterized protein</fullName>
    </submittedName>
</protein>
<evidence type="ECO:0000256" key="1">
    <source>
        <dbReference type="SAM" id="MobiDB-lite"/>
    </source>
</evidence>
<reference evidence="2 3" key="1">
    <citation type="submission" date="2009-10" db="EMBL/GenBank/DDBJ databases">
        <authorList>
            <person name="Weinstock G."/>
            <person name="Sodergren E."/>
            <person name="Clifton S."/>
            <person name="Fulton L."/>
            <person name="Fulton B."/>
            <person name="Courtney L."/>
            <person name="Fronick C."/>
            <person name="Harrison M."/>
            <person name="Strong C."/>
            <person name="Farmer C."/>
            <person name="Delahaunty K."/>
            <person name="Markovic C."/>
            <person name="Hall O."/>
            <person name="Minx P."/>
            <person name="Tomlinson C."/>
            <person name="Mitreva M."/>
            <person name="Nelson J."/>
            <person name="Hou S."/>
            <person name="Wollam A."/>
            <person name="Pepin K.H."/>
            <person name="Johnson M."/>
            <person name="Bhonagiri V."/>
            <person name="Nash W.E."/>
            <person name="Warren W."/>
            <person name="Chinwalla A."/>
            <person name="Mardis E.R."/>
            <person name="Wilson R.K."/>
        </authorList>
    </citation>
    <scope>NUCLEOTIDE SEQUENCE [LARGE SCALE GENOMIC DNA]</scope>
    <source>
        <strain evidence="2 3">ATCC 23970</strain>
    </source>
</reference>
<dbReference type="Proteomes" id="UP000003843">
    <property type="component" value="Unassembled WGS sequence"/>
</dbReference>
<comment type="caution">
    <text evidence="2">The sequence shown here is derived from an EMBL/GenBank/DDBJ whole genome shotgun (WGS) entry which is preliminary data.</text>
</comment>
<feature type="region of interest" description="Disordered" evidence="1">
    <location>
        <begin position="16"/>
        <end position="37"/>
    </location>
</feature>